<dbReference type="RefSeq" id="WP_155040269.1">
    <property type="nucleotide sequence ID" value="NZ_JBHGCD010000015.1"/>
</dbReference>
<protein>
    <submittedName>
        <fullName evidence="2">PhnD/SsuA/transferrin family substrate-binding protein</fullName>
    </submittedName>
</protein>
<organism evidence="2 3">
    <name type="scientific">Paracoccus litorisediminis</name>
    <dbReference type="NCBI Taxonomy" id="2006130"/>
    <lineage>
        <taxon>Bacteria</taxon>
        <taxon>Pseudomonadati</taxon>
        <taxon>Pseudomonadota</taxon>
        <taxon>Alphaproteobacteria</taxon>
        <taxon>Rhodobacterales</taxon>
        <taxon>Paracoccaceae</taxon>
        <taxon>Paracoccus</taxon>
    </lineage>
</organism>
<dbReference type="AlphaFoldDB" id="A0A844HPP7"/>
<feature type="signal peptide" evidence="1">
    <location>
        <begin position="1"/>
        <end position="29"/>
    </location>
</feature>
<feature type="chain" id="PRO_5032403683" evidence="1">
    <location>
        <begin position="30"/>
        <end position="334"/>
    </location>
</feature>
<gene>
    <name evidence="2" type="ORF">GL300_14015</name>
</gene>
<keyword evidence="3" id="KW-1185">Reference proteome</keyword>
<comment type="caution">
    <text evidence="2">The sequence shown here is derived from an EMBL/GenBank/DDBJ whole genome shotgun (WGS) entry which is preliminary data.</text>
</comment>
<dbReference type="Pfam" id="PF13379">
    <property type="entry name" value="NMT1_2"/>
    <property type="match status" value="1"/>
</dbReference>
<proteinExistence type="predicted"/>
<dbReference type="EMBL" id="WMIG01000007">
    <property type="protein sequence ID" value="MTH60327.1"/>
    <property type="molecule type" value="Genomic_DNA"/>
</dbReference>
<dbReference type="Proteomes" id="UP000449846">
    <property type="component" value="Unassembled WGS sequence"/>
</dbReference>
<sequence>MTIRSTRLHKGAILAAALASLVHAMPAQAEDIPTIRVGWTMPGEDSKYWMMKRPEKFEALGKTYNVEWVQFQGTAPMVQAMIAGALDCSTQGALSLANGHLQGGLNSYVVASHLGTAPDSFSPYWAVAEDSEVKTGADLKGKTVGINVLGSGLYGQLYLYLKAAGLDPQKDIKLVETGFPGSEDALRAARVDAAVMNQPFAAKAEAKGGIRKLFTINDVTPNSLQIFEVCRKDFVDENPELAANYVRDLTRGMDMALADRAESIKVASEVTKAPAEVLDGFYMKDGQDFERAPGAAVDFKVLQAMLDLYHDAGMIPAKLDAESFHHAQIAAPLN</sequence>
<evidence type="ECO:0000313" key="3">
    <source>
        <dbReference type="Proteomes" id="UP000449846"/>
    </source>
</evidence>
<reference evidence="2 3" key="1">
    <citation type="submission" date="2019-11" db="EMBL/GenBank/DDBJ databases">
        <authorList>
            <person name="Dong K."/>
        </authorList>
    </citation>
    <scope>NUCLEOTIDE SEQUENCE [LARGE SCALE GENOMIC DNA]</scope>
    <source>
        <strain evidence="2 3">NBRC 112902</strain>
    </source>
</reference>
<dbReference type="SUPFAM" id="SSF53850">
    <property type="entry name" value="Periplasmic binding protein-like II"/>
    <property type="match status" value="1"/>
</dbReference>
<dbReference type="Gene3D" id="3.40.190.10">
    <property type="entry name" value="Periplasmic binding protein-like II"/>
    <property type="match status" value="2"/>
</dbReference>
<dbReference type="OrthoDB" id="9815602at2"/>
<keyword evidence="1" id="KW-0732">Signal</keyword>
<evidence type="ECO:0000256" key="1">
    <source>
        <dbReference type="SAM" id="SignalP"/>
    </source>
</evidence>
<dbReference type="PANTHER" id="PTHR30024">
    <property type="entry name" value="ALIPHATIC SULFONATES-BINDING PROTEIN-RELATED"/>
    <property type="match status" value="1"/>
</dbReference>
<accession>A0A844HPP7</accession>
<name>A0A844HPP7_9RHOB</name>
<dbReference type="PANTHER" id="PTHR30024:SF48">
    <property type="entry name" value="ABC TRANSPORTER SUBSTRATE-BINDING PROTEIN"/>
    <property type="match status" value="1"/>
</dbReference>
<evidence type="ECO:0000313" key="2">
    <source>
        <dbReference type="EMBL" id="MTH60327.1"/>
    </source>
</evidence>